<reference evidence="1 2" key="1">
    <citation type="submission" date="2018-08" db="EMBL/GenBank/DDBJ databases">
        <title>A genome reference for cultivated species of the human gut microbiota.</title>
        <authorList>
            <person name="Zou Y."/>
            <person name="Xue W."/>
            <person name="Luo G."/>
        </authorList>
    </citation>
    <scope>NUCLEOTIDE SEQUENCE [LARGE SCALE GENOMIC DNA]</scope>
    <source>
        <strain evidence="1 2">AM16-50</strain>
    </source>
</reference>
<dbReference type="AlphaFoldDB" id="A0A3R6E9K1"/>
<dbReference type="RefSeq" id="WP_122291620.1">
    <property type="nucleotide sequence ID" value="NZ_QRKC01000015.1"/>
</dbReference>
<gene>
    <name evidence="1" type="ORF">DW191_19205</name>
</gene>
<evidence type="ECO:0008006" key="3">
    <source>
        <dbReference type="Google" id="ProtNLM"/>
    </source>
</evidence>
<protein>
    <recommendedName>
        <fullName evidence="3">Phage tail tape measure protein</fullName>
    </recommendedName>
</protein>
<dbReference type="EMBL" id="QRKC01000015">
    <property type="protein sequence ID" value="RHH74027.1"/>
    <property type="molecule type" value="Genomic_DNA"/>
</dbReference>
<evidence type="ECO:0000313" key="2">
    <source>
        <dbReference type="Proteomes" id="UP000283732"/>
    </source>
</evidence>
<dbReference type="Proteomes" id="UP000283732">
    <property type="component" value="Unassembled WGS sequence"/>
</dbReference>
<name>A0A3R6E9K1_9BACT</name>
<sequence length="619" mass="67961">MMAGDLVVRLWLNSQGFDRNIEKSTKQARKFKDGFSGSAEQVSEFSGKLNLSIGILAKFAGGLGAAAGAFGVINEGLQSNAVYQDKFNELMSTGKGVVSQFFSSLYSGDWTVFNDGIMEAIENARTFAEEYRKVRKSLVVNKIGFEQKDALKNQLESIIEDDSKTSEERKKAQRQLDKLLIMGIADIREMSDNANKALESMIKQVTGTGKFVNSENAQSIVLRVYDENSDLRKTLEGYRAIRDMARESASNSFAKFDISNYRRQIEARKQLDLMPEDQRNKYDELLRLADNLNEEMFNSFKDLFDELNDLNDKAGTWEKDRAGARDEILGIKVGSTSSKSERYSPEIGSLAMAEKLLATWRDKFNKATTEEARSVANRMVQELNGRIVTMKVQYDVEYKYGKREDVQSIEPGKNLGLNIPIVTPDFTTLNQQLQQYKKNISSDGIKLVDNNQVDTLNSMANLLGSINTLTGDGVAGWLSWSSSIMQAIAQVIPSLNNLTTAQTKAAASGAAASVASIPVVGWIMAGTAVASVLAAIMSAPKFATGGIVPGISYAGDKVPVMANSGEMILNRAQQGRLFDMLNNGGGRSSDVRVTGELVARGSNLVAVIRNSEKLNSKMR</sequence>
<accession>A0A3R6E9K1</accession>
<evidence type="ECO:0000313" key="1">
    <source>
        <dbReference type="EMBL" id="RHH74027.1"/>
    </source>
</evidence>
<proteinExistence type="predicted"/>
<organism evidence="1 2">
    <name type="scientific">Parabacteroides merdae</name>
    <dbReference type="NCBI Taxonomy" id="46503"/>
    <lineage>
        <taxon>Bacteria</taxon>
        <taxon>Pseudomonadati</taxon>
        <taxon>Bacteroidota</taxon>
        <taxon>Bacteroidia</taxon>
        <taxon>Bacteroidales</taxon>
        <taxon>Tannerellaceae</taxon>
        <taxon>Parabacteroides</taxon>
    </lineage>
</organism>
<comment type="caution">
    <text evidence="1">The sequence shown here is derived from an EMBL/GenBank/DDBJ whole genome shotgun (WGS) entry which is preliminary data.</text>
</comment>